<dbReference type="Gene3D" id="3.40.50.1110">
    <property type="entry name" value="SGNH hydrolase"/>
    <property type="match status" value="1"/>
</dbReference>
<dbReference type="PANTHER" id="PTHR45648:SF22">
    <property type="entry name" value="GDSL LIPASE_ACYLHYDROLASE FAMILY PROTEIN (AFU_ORTHOLOGUE AFUA_4G14700)"/>
    <property type="match status" value="1"/>
</dbReference>
<dbReference type="GO" id="GO:0016788">
    <property type="term" value="F:hydrolase activity, acting on ester bonds"/>
    <property type="evidence" value="ECO:0007669"/>
    <property type="project" value="InterPro"/>
</dbReference>
<evidence type="ECO:0000313" key="8">
    <source>
        <dbReference type="Proteomes" id="UP000247346"/>
    </source>
</evidence>
<dbReference type="STRING" id="56458.SB85_18180"/>
<organism evidence="7 8">
    <name type="scientific">Xanthomonas sacchari</name>
    <dbReference type="NCBI Taxonomy" id="56458"/>
    <lineage>
        <taxon>Bacteria</taxon>
        <taxon>Pseudomonadati</taxon>
        <taxon>Pseudomonadota</taxon>
        <taxon>Gammaproteobacteria</taxon>
        <taxon>Lysobacterales</taxon>
        <taxon>Lysobacteraceae</taxon>
        <taxon>Xanthomonas</taxon>
    </lineage>
</organism>
<gene>
    <name evidence="7" type="ORF">XsacCFBP4641_20230</name>
</gene>
<keyword evidence="3" id="KW-0378">Hydrolase</keyword>
<dbReference type="RefSeq" id="WP_010341815.1">
    <property type="nucleotide sequence ID" value="NZ_CP132343.1"/>
</dbReference>
<dbReference type="GeneID" id="93878212"/>
<dbReference type="AlphaFoldDB" id="A0A2P5YYI6"/>
<comment type="caution">
    <text evidence="7">The sequence shown here is derived from an EMBL/GenBank/DDBJ whole genome shotgun (WGS) entry which is preliminary data.</text>
</comment>
<evidence type="ECO:0000256" key="2">
    <source>
        <dbReference type="ARBA" id="ARBA00022729"/>
    </source>
</evidence>
<dbReference type="PIRSF" id="PIRSF037375">
    <property type="entry name" value="Autotrns_EstA"/>
    <property type="match status" value="1"/>
</dbReference>
<dbReference type="InterPro" id="IPR051058">
    <property type="entry name" value="GDSL_Est/Lipase"/>
</dbReference>
<dbReference type="EMBL" id="MDEK01000027">
    <property type="protein sequence ID" value="PPU79757.1"/>
    <property type="molecule type" value="Genomic_DNA"/>
</dbReference>
<dbReference type="PROSITE" id="PS51208">
    <property type="entry name" value="AUTOTRANSPORTER"/>
    <property type="match status" value="1"/>
</dbReference>
<dbReference type="OrthoDB" id="5292073at2"/>
<evidence type="ECO:0000259" key="6">
    <source>
        <dbReference type="PROSITE" id="PS51208"/>
    </source>
</evidence>
<dbReference type="InterPro" id="IPR036514">
    <property type="entry name" value="SGNH_hydro_sf"/>
</dbReference>
<dbReference type="SUPFAM" id="SSF52266">
    <property type="entry name" value="SGNH hydrolase"/>
    <property type="match status" value="1"/>
</dbReference>
<feature type="domain" description="Autotransporter" evidence="6">
    <location>
        <begin position="336"/>
        <end position="607"/>
    </location>
</feature>
<evidence type="ECO:0000256" key="5">
    <source>
        <dbReference type="SAM" id="SignalP"/>
    </source>
</evidence>
<protein>
    <submittedName>
        <fullName evidence="7">Autotransporter domain-containing esterase</fullName>
    </submittedName>
</protein>
<feature type="active site" evidence="4">
    <location>
        <position position="287"/>
    </location>
</feature>
<dbReference type="Proteomes" id="UP000247346">
    <property type="component" value="Unassembled WGS sequence"/>
</dbReference>
<dbReference type="SMART" id="SM00869">
    <property type="entry name" value="Autotransporter"/>
    <property type="match status" value="1"/>
</dbReference>
<dbReference type="PANTHER" id="PTHR45648">
    <property type="entry name" value="GDSL LIPASE/ACYLHYDROLASE FAMILY PROTEIN (AFU_ORTHOLOGUE AFUA_4G14700)"/>
    <property type="match status" value="1"/>
</dbReference>
<dbReference type="Gene3D" id="2.40.128.130">
    <property type="entry name" value="Autotransporter beta-domain"/>
    <property type="match status" value="1"/>
</dbReference>
<sequence>MTSSIRPLRSLLAAAIVLAAAPAFAQSTTYSRTVFFGDSLTDAGYYRPLLPASVRAVTGQFTTNPDFVWAQYVAEYYGTNAAANGNGQIGDDYAAGNARVGVANPSALGVAPSLATQASNYLAANGGKADPNALYSVWGGANDLFAIAGGAPVQTTIGNAVTAEVGIVASLQNAGARYVMVNNLPDVGITPRFRAGGAAAMAQGTALATAYNTALFSGLKSAGLRVIPVDTFHLLQEVVANPGTYGFTNVTGTACQPQITAQSLTCNPTSYVSADAADTYVFADGVHPTGRTHELLAQYALSILEGPRTQQILTHSAQMVGRSRADQVAWHIDGRPEADGVRWWGNLRGDMQRYQHGDLYDGLAPAGLFGVDWSRGEWVFGGFGGFGRTDADFGNRGGDYTQDDSTLGGFAGWYGEHAWVNAQVSYTWLSYDVTRKVNLGPATIEHKGSPDGSNLTAALQGGYEFGEGSFRHGPVAAAIWQKVKLDGYAESNPNSSALGYSDRDVESMVGRIGWKASIDAGMVKPYLQATYDHEFKKNQEATAYLQTMSDLGEYAVPGINFDRNYASVVLGARTKMWGLESNVGIAATTGQSRAHDTSLFVNFGGSF</sequence>
<reference evidence="7 8" key="1">
    <citation type="submission" date="2016-08" db="EMBL/GenBank/DDBJ databases">
        <authorList>
            <person name="Seilhamer J.J."/>
        </authorList>
    </citation>
    <scope>NUCLEOTIDE SEQUENCE [LARGE SCALE GENOMIC DNA]</scope>
    <source>
        <strain evidence="7 8">CFBP4641</strain>
    </source>
</reference>
<evidence type="ECO:0000256" key="1">
    <source>
        <dbReference type="ARBA" id="ARBA00008668"/>
    </source>
</evidence>
<dbReference type="InterPro" id="IPR005546">
    <property type="entry name" value="Autotransporte_beta"/>
</dbReference>
<dbReference type="Pfam" id="PF00657">
    <property type="entry name" value="Lipase_GDSL"/>
    <property type="match status" value="1"/>
</dbReference>
<dbReference type="CDD" id="cd01847">
    <property type="entry name" value="Triacylglycerol_lipase_like"/>
    <property type="match status" value="1"/>
</dbReference>
<dbReference type="Pfam" id="PF03797">
    <property type="entry name" value="Autotransporter"/>
    <property type="match status" value="1"/>
</dbReference>
<dbReference type="InterPro" id="IPR001087">
    <property type="entry name" value="GDSL"/>
</dbReference>
<feature type="chain" id="PRO_5015152896" evidence="5">
    <location>
        <begin position="26"/>
        <end position="607"/>
    </location>
</feature>
<evidence type="ECO:0000256" key="4">
    <source>
        <dbReference type="PIRSR" id="PIRSR037375-1"/>
    </source>
</evidence>
<comment type="similarity">
    <text evidence="1">Belongs to the 'GDSL' lipolytic enzyme family.</text>
</comment>
<accession>A0A2P5YYI6</accession>
<proteinExistence type="inferred from homology"/>
<evidence type="ECO:0000256" key="3">
    <source>
        <dbReference type="ARBA" id="ARBA00022801"/>
    </source>
</evidence>
<keyword evidence="2 5" id="KW-0732">Signal</keyword>
<dbReference type="InterPro" id="IPR036709">
    <property type="entry name" value="Autotransporte_beta_dom_sf"/>
</dbReference>
<feature type="active site" evidence="4">
    <location>
        <position position="284"/>
    </location>
</feature>
<evidence type="ECO:0000313" key="7">
    <source>
        <dbReference type="EMBL" id="PPU79757.1"/>
    </source>
</evidence>
<feature type="active site" description="Nucleophile" evidence="4">
    <location>
        <position position="39"/>
    </location>
</feature>
<dbReference type="InterPro" id="IPR017186">
    <property type="entry name" value="Lipase_autotranspt_EstA"/>
</dbReference>
<feature type="signal peptide" evidence="5">
    <location>
        <begin position="1"/>
        <end position="25"/>
    </location>
</feature>
<name>A0A2P5YYI6_9XANT</name>
<dbReference type="SUPFAM" id="SSF103515">
    <property type="entry name" value="Autotransporter"/>
    <property type="match status" value="1"/>
</dbReference>